<proteinExistence type="predicted"/>
<accession>A0A0C3EP90</accession>
<reference evidence="2 3" key="1">
    <citation type="submission" date="2014-04" db="EMBL/GenBank/DDBJ databases">
        <authorList>
            <consortium name="DOE Joint Genome Institute"/>
            <person name="Kuo A."/>
            <person name="Tarkka M."/>
            <person name="Buscot F."/>
            <person name="Kohler A."/>
            <person name="Nagy L.G."/>
            <person name="Floudas D."/>
            <person name="Copeland A."/>
            <person name="Barry K.W."/>
            <person name="Cichocki N."/>
            <person name="Veneault-Fourrey C."/>
            <person name="LaButti K."/>
            <person name="Lindquist E.A."/>
            <person name="Lipzen A."/>
            <person name="Lundell T."/>
            <person name="Morin E."/>
            <person name="Murat C."/>
            <person name="Sun H."/>
            <person name="Tunlid A."/>
            <person name="Henrissat B."/>
            <person name="Grigoriev I.V."/>
            <person name="Hibbett D.S."/>
            <person name="Martin F."/>
            <person name="Nordberg H.P."/>
            <person name="Cantor M.N."/>
            <person name="Hua S.X."/>
        </authorList>
    </citation>
    <scope>NUCLEOTIDE SEQUENCE [LARGE SCALE GENOMIC DNA]</scope>
    <source>
        <strain evidence="2 3">F 1598</strain>
    </source>
</reference>
<keyword evidence="3" id="KW-1185">Reference proteome</keyword>
<feature type="compositionally biased region" description="Polar residues" evidence="1">
    <location>
        <begin position="20"/>
        <end position="48"/>
    </location>
</feature>
<dbReference type="HOGENOM" id="CLU_2151784_0_0_1"/>
<feature type="non-terminal residue" evidence="2">
    <location>
        <position position="1"/>
    </location>
</feature>
<evidence type="ECO:0000313" key="3">
    <source>
        <dbReference type="Proteomes" id="UP000054166"/>
    </source>
</evidence>
<protein>
    <submittedName>
        <fullName evidence="2">Uncharacterized protein</fullName>
    </submittedName>
</protein>
<dbReference type="Proteomes" id="UP000054166">
    <property type="component" value="Unassembled WGS sequence"/>
</dbReference>
<organism evidence="2 3">
    <name type="scientific">Piloderma croceum (strain F 1598)</name>
    <dbReference type="NCBI Taxonomy" id="765440"/>
    <lineage>
        <taxon>Eukaryota</taxon>
        <taxon>Fungi</taxon>
        <taxon>Dikarya</taxon>
        <taxon>Basidiomycota</taxon>
        <taxon>Agaricomycotina</taxon>
        <taxon>Agaricomycetes</taxon>
        <taxon>Agaricomycetidae</taxon>
        <taxon>Atheliales</taxon>
        <taxon>Atheliaceae</taxon>
        <taxon>Piloderma</taxon>
    </lineage>
</organism>
<gene>
    <name evidence="2" type="ORF">PILCRDRAFT_14432</name>
</gene>
<dbReference type="EMBL" id="KN833061">
    <property type="protein sequence ID" value="KIM74405.1"/>
    <property type="molecule type" value="Genomic_DNA"/>
</dbReference>
<reference evidence="3" key="2">
    <citation type="submission" date="2015-01" db="EMBL/GenBank/DDBJ databases">
        <title>Evolutionary Origins and Diversification of the Mycorrhizal Mutualists.</title>
        <authorList>
            <consortium name="DOE Joint Genome Institute"/>
            <consortium name="Mycorrhizal Genomics Consortium"/>
            <person name="Kohler A."/>
            <person name="Kuo A."/>
            <person name="Nagy L.G."/>
            <person name="Floudas D."/>
            <person name="Copeland A."/>
            <person name="Barry K.W."/>
            <person name="Cichocki N."/>
            <person name="Veneault-Fourrey C."/>
            <person name="LaButti K."/>
            <person name="Lindquist E.A."/>
            <person name="Lipzen A."/>
            <person name="Lundell T."/>
            <person name="Morin E."/>
            <person name="Murat C."/>
            <person name="Riley R."/>
            <person name="Ohm R."/>
            <person name="Sun H."/>
            <person name="Tunlid A."/>
            <person name="Henrissat B."/>
            <person name="Grigoriev I.V."/>
            <person name="Hibbett D.S."/>
            <person name="Martin F."/>
        </authorList>
    </citation>
    <scope>NUCLEOTIDE SEQUENCE [LARGE SCALE GENOMIC DNA]</scope>
    <source>
        <strain evidence="3">F 1598</strain>
    </source>
</reference>
<evidence type="ECO:0000313" key="2">
    <source>
        <dbReference type="EMBL" id="KIM74405.1"/>
    </source>
</evidence>
<dbReference type="InParanoid" id="A0A0C3EP90"/>
<dbReference type="OrthoDB" id="3055913at2759"/>
<sequence length="120" mass="12746">PIALINPLSDVSGSPPLIESSRSADVQKQAATAATLKSQGPSTTSNASFAEDKAAGQSKLGVKMRPGKTATARNLYVIDYLASHPNTTPADFKKVWDSLESATREKYIKASLEKKQAGNR</sequence>
<feature type="region of interest" description="Disordered" evidence="1">
    <location>
        <begin position="1"/>
        <end position="62"/>
    </location>
</feature>
<dbReference type="AlphaFoldDB" id="A0A0C3EP90"/>
<evidence type="ECO:0000256" key="1">
    <source>
        <dbReference type="SAM" id="MobiDB-lite"/>
    </source>
</evidence>
<name>A0A0C3EP90_PILCF</name>